<name>A0A284S9I3_ARMOS</name>
<dbReference type="InterPro" id="IPR051017">
    <property type="entry name" value="Aldolase-II_Adducin_sf"/>
</dbReference>
<gene>
    <name evidence="2" type="ORF">ARMOST_21216</name>
</gene>
<feature type="domain" description="Class II aldolase/adducin N-terminal" evidence="1">
    <location>
        <begin position="37"/>
        <end position="219"/>
    </location>
</feature>
<reference evidence="3" key="1">
    <citation type="journal article" date="2017" name="Nat. Ecol. Evol.">
        <title>Genome expansion and lineage-specific genetic innovations in the forest pathogenic fungi Armillaria.</title>
        <authorList>
            <person name="Sipos G."/>
            <person name="Prasanna A.N."/>
            <person name="Walter M.C."/>
            <person name="O'Connor E."/>
            <person name="Balint B."/>
            <person name="Krizsan K."/>
            <person name="Kiss B."/>
            <person name="Hess J."/>
            <person name="Varga T."/>
            <person name="Slot J."/>
            <person name="Riley R."/>
            <person name="Boka B."/>
            <person name="Rigling D."/>
            <person name="Barry K."/>
            <person name="Lee J."/>
            <person name="Mihaltcheva S."/>
            <person name="LaButti K."/>
            <person name="Lipzen A."/>
            <person name="Waldron R."/>
            <person name="Moloney N.M."/>
            <person name="Sperisen C."/>
            <person name="Kredics L."/>
            <person name="Vagvoelgyi C."/>
            <person name="Patrignani A."/>
            <person name="Fitzpatrick D."/>
            <person name="Nagy I."/>
            <person name="Doyle S."/>
            <person name="Anderson J.B."/>
            <person name="Grigoriev I.V."/>
            <person name="Gueldener U."/>
            <person name="Muensterkoetter M."/>
            <person name="Nagy L.G."/>
        </authorList>
    </citation>
    <scope>NUCLEOTIDE SEQUENCE [LARGE SCALE GENOMIC DNA]</scope>
    <source>
        <strain evidence="3">C18/9</strain>
    </source>
</reference>
<dbReference type="PANTHER" id="PTHR10672:SF39">
    <property type="entry name" value="CLASS II ALDOLASE_ADDUCIN N-TERMINAL DOMAIN-CONTAINING PROTEIN"/>
    <property type="match status" value="1"/>
</dbReference>
<dbReference type="FunFam" id="3.40.225.10:FF:000009">
    <property type="entry name" value="Class II aldolase/adducin N-terminal"/>
    <property type="match status" value="1"/>
</dbReference>
<evidence type="ECO:0000259" key="1">
    <source>
        <dbReference type="SMART" id="SM01007"/>
    </source>
</evidence>
<evidence type="ECO:0000313" key="2">
    <source>
        <dbReference type="EMBL" id="SJL17659.1"/>
    </source>
</evidence>
<dbReference type="OrthoDB" id="3238794at2759"/>
<dbReference type="OMA" id="EAVFWFV"/>
<accession>A0A284S9I3</accession>
<dbReference type="GO" id="GO:0051015">
    <property type="term" value="F:actin filament binding"/>
    <property type="evidence" value="ECO:0007669"/>
    <property type="project" value="TreeGrafter"/>
</dbReference>
<dbReference type="PANTHER" id="PTHR10672">
    <property type="entry name" value="ADDUCIN"/>
    <property type="match status" value="1"/>
</dbReference>
<proteinExistence type="predicted"/>
<dbReference type="GO" id="GO:0005856">
    <property type="term" value="C:cytoskeleton"/>
    <property type="evidence" value="ECO:0007669"/>
    <property type="project" value="TreeGrafter"/>
</dbReference>
<keyword evidence="3" id="KW-1185">Reference proteome</keyword>
<dbReference type="Pfam" id="PF00596">
    <property type="entry name" value="Aldolase_II"/>
    <property type="match status" value="1"/>
</dbReference>
<evidence type="ECO:0000313" key="3">
    <source>
        <dbReference type="Proteomes" id="UP000219338"/>
    </source>
</evidence>
<protein>
    <submittedName>
        <fullName evidence="2">Related to ribulose-5-phosphate 4-epimerase and related epimerases and aldolases</fullName>
    </submittedName>
</protein>
<dbReference type="SMART" id="SM01007">
    <property type="entry name" value="Aldolase_II"/>
    <property type="match status" value="1"/>
</dbReference>
<dbReference type="Proteomes" id="UP000219338">
    <property type="component" value="Unassembled WGS sequence"/>
</dbReference>
<sequence length="272" mass="30031">MSATKLDGRAMLAATIASGPKPRVFEDKLEERAWRKFRLAQALRIFGNRGYDEGIAGHITVRDPIETECFWVNPWGLHFKLIQPEDLLLVDSQGKILQAGRSPLLNTAAFLIHSKIHEARLDVICAAHSHSVYGKAFAALGKPLDMISQDSCAFYNDHAVYTDYRGIALDAEEGEAIAKALGSYKAAILQNHGLLVACDTIEAAVYFYISLEKSCQVQLLADAAGETVKIPPHQAAETGSKVGNKIAGWFSGKMEFDLLESEEKNVFRYFKQ</sequence>
<dbReference type="EMBL" id="FUEG01000047">
    <property type="protein sequence ID" value="SJL17659.1"/>
    <property type="molecule type" value="Genomic_DNA"/>
</dbReference>
<dbReference type="Gene3D" id="3.40.225.10">
    <property type="entry name" value="Class II aldolase/adducin N-terminal domain"/>
    <property type="match status" value="1"/>
</dbReference>
<dbReference type="AlphaFoldDB" id="A0A284S9I3"/>
<dbReference type="STRING" id="47428.A0A284S9I3"/>
<dbReference type="SUPFAM" id="SSF53639">
    <property type="entry name" value="AraD/HMP-PK domain-like"/>
    <property type="match status" value="1"/>
</dbReference>
<organism evidence="2 3">
    <name type="scientific">Armillaria ostoyae</name>
    <name type="common">Armillaria root rot fungus</name>
    <dbReference type="NCBI Taxonomy" id="47428"/>
    <lineage>
        <taxon>Eukaryota</taxon>
        <taxon>Fungi</taxon>
        <taxon>Dikarya</taxon>
        <taxon>Basidiomycota</taxon>
        <taxon>Agaricomycotina</taxon>
        <taxon>Agaricomycetes</taxon>
        <taxon>Agaricomycetidae</taxon>
        <taxon>Agaricales</taxon>
        <taxon>Marasmiineae</taxon>
        <taxon>Physalacriaceae</taxon>
        <taxon>Armillaria</taxon>
    </lineage>
</organism>
<dbReference type="InterPro" id="IPR001303">
    <property type="entry name" value="Aldolase_II/adducin_N"/>
</dbReference>
<dbReference type="InterPro" id="IPR036409">
    <property type="entry name" value="Aldolase_II/adducin_N_sf"/>
</dbReference>
<dbReference type="NCBIfam" id="NF004855">
    <property type="entry name" value="PRK06208.1"/>
    <property type="match status" value="1"/>
</dbReference>